<feature type="disulfide bond" description="Redox-active" evidence="2">
    <location>
        <begin position="11"/>
        <end position="14"/>
    </location>
</feature>
<evidence type="ECO:0000256" key="1">
    <source>
        <dbReference type="PIRSR" id="PIRSR037031-50"/>
    </source>
</evidence>
<name>A0A1H6S2T5_9FIRM</name>
<feature type="active site" description="Nucleophile" evidence="1">
    <location>
        <position position="11"/>
    </location>
</feature>
<dbReference type="InterPro" id="IPR012336">
    <property type="entry name" value="Thioredoxin-like_fold"/>
</dbReference>
<dbReference type="NCBIfam" id="TIGR00412">
    <property type="entry name" value="redox_disulf_2"/>
    <property type="match status" value="1"/>
</dbReference>
<dbReference type="RefSeq" id="WP_202962248.1">
    <property type="nucleotide sequence ID" value="NZ_FNYK01000012.1"/>
</dbReference>
<evidence type="ECO:0000313" key="5">
    <source>
        <dbReference type="Proteomes" id="UP000183028"/>
    </source>
</evidence>
<gene>
    <name evidence="4" type="ORF">SAMN04487834_101218</name>
</gene>
<dbReference type="Gene3D" id="3.40.30.10">
    <property type="entry name" value="Glutaredoxin"/>
    <property type="match status" value="1"/>
</dbReference>
<evidence type="ECO:0000256" key="2">
    <source>
        <dbReference type="PIRSR" id="PIRSR037031-51"/>
    </source>
</evidence>
<keyword evidence="2" id="KW-0676">Redox-active center</keyword>
<dbReference type="Proteomes" id="UP000183028">
    <property type="component" value="Unassembled WGS sequence"/>
</dbReference>
<dbReference type="PIRSF" id="PIRSF037031">
    <property type="entry name" value="Redox_disulphide_2"/>
    <property type="match status" value="1"/>
</dbReference>
<dbReference type="PANTHER" id="PTHR36450">
    <property type="entry name" value="THIOREDOXIN"/>
    <property type="match status" value="1"/>
</dbReference>
<organism evidence="4 5">
    <name type="scientific">Sharpea azabuensis</name>
    <dbReference type="NCBI Taxonomy" id="322505"/>
    <lineage>
        <taxon>Bacteria</taxon>
        <taxon>Bacillati</taxon>
        <taxon>Bacillota</taxon>
        <taxon>Erysipelotrichia</taxon>
        <taxon>Erysipelotrichales</taxon>
        <taxon>Coprobacillaceae</taxon>
        <taxon>Sharpea</taxon>
    </lineage>
</organism>
<dbReference type="PANTHER" id="PTHR36450:SF1">
    <property type="entry name" value="THIOREDOXIN"/>
    <property type="match status" value="1"/>
</dbReference>
<accession>A0A1H6S2T5</accession>
<dbReference type="EMBL" id="FNYK01000012">
    <property type="protein sequence ID" value="SEI61006.1"/>
    <property type="molecule type" value="Genomic_DNA"/>
</dbReference>
<feature type="active site" description="Nucleophile" evidence="1">
    <location>
        <position position="14"/>
    </location>
</feature>
<dbReference type="InterPro" id="IPR005243">
    <property type="entry name" value="THIRX-like_proc"/>
</dbReference>
<dbReference type="AlphaFoldDB" id="A0A1H6S2T5"/>
<sequence>MMRVRVLGGGCKKCEALLKATKEALANTGLKGEVEYITDFSEIASLGIMTTPALMLDDEIVSTGRVLKTSDIESLMLVHKDL</sequence>
<dbReference type="InterPro" id="IPR036249">
    <property type="entry name" value="Thioredoxin-like_sf"/>
</dbReference>
<keyword evidence="2" id="KW-1015">Disulfide bond</keyword>
<evidence type="ECO:0000259" key="3">
    <source>
        <dbReference type="Pfam" id="PF13192"/>
    </source>
</evidence>
<reference evidence="5" key="1">
    <citation type="submission" date="2016-10" db="EMBL/GenBank/DDBJ databases">
        <authorList>
            <person name="Varghese N."/>
        </authorList>
    </citation>
    <scope>NUCLEOTIDE SEQUENCE [LARGE SCALE GENOMIC DNA]</scope>
    <source>
        <strain evidence="5">DSM 20406</strain>
    </source>
</reference>
<dbReference type="SUPFAM" id="SSF52833">
    <property type="entry name" value="Thioredoxin-like"/>
    <property type="match status" value="1"/>
</dbReference>
<dbReference type="Pfam" id="PF13192">
    <property type="entry name" value="Thioredoxin_3"/>
    <property type="match status" value="1"/>
</dbReference>
<feature type="domain" description="Thioredoxin-like fold" evidence="3">
    <location>
        <begin position="2"/>
        <end position="75"/>
    </location>
</feature>
<dbReference type="GeneID" id="54119000"/>
<dbReference type="eggNOG" id="COG0526">
    <property type="taxonomic scope" value="Bacteria"/>
</dbReference>
<proteinExistence type="predicted"/>
<keyword evidence="5" id="KW-1185">Reference proteome</keyword>
<dbReference type="STRING" id="322505.SAMN04487836_13026"/>
<protein>
    <submittedName>
        <fullName evidence="4">Small redox-active disulfide protein 2</fullName>
    </submittedName>
</protein>
<evidence type="ECO:0000313" key="4">
    <source>
        <dbReference type="EMBL" id="SEI61006.1"/>
    </source>
</evidence>